<proteinExistence type="predicted"/>
<name>A0A9D4BCK4_DREPO</name>
<organism evidence="1 2">
    <name type="scientific">Dreissena polymorpha</name>
    <name type="common">Zebra mussel</name>
    <name type="synonym">Mytilus polymorpha</name>
    <dbReference type="NCBI Taxonomy" id="45954"/>
    <lineage>
        <taxon>Eukaryota</taxon>
        <taxon>Metazoa</taxon>
        <taxon>Spiralia</taxon>
        <taxon>Lophotrochozoa</taxon>
        <taxon>Mollusca</taxon>
        <taxon>Bivalvia</taxon>
        <taxon>Autobranchia</taxon>
        <taxon>Heteroconchia</taxon>
        <taxon>Euheterodonta</taxon>
        <taxon>Imparidentia</taxon>
        <taxon>Neoheterodontei</taxon>
        <taxon>Myida</taxon>
        <taxon>Dreissenoidea</taxon>
        <taxon>Dreissenidae</taxon>
        <taxon>Dreissena</taxon>
    </lineage>
</organism>
<accession>A0A9D4BCK4</accession>
<keyword evidence="2" id="KW-1185">Reference proteome</keyword>
<evidence type="ECO:0000313" key="2">
    <source>
        <dbReference type="Proteomes" id="UP000828390"/>
    </source>
</evidence>
<dbReference type="EMBL" id="JAIWYP010000075">
    <property type="protein sequence ID" value="KAH3690176.1"/>
    <property type="molecule type" value="Genomic_DNA"/>
</dbReference>
<dbReference type="AlphaFoldDB" id="A0A9D4BCK4"/>
<reference evidence="1" key="2">
    <citation type="submission" date="2020-11" db="EMBL/GenBank/DDBJ databases">
        <authorList>
            <person name="McCartney M.A."/>
            <person name="Auch B."/>
            <person name="Kono T."/>
            <person name="Mallez S."/>
            <person name="Becker A."/>
            <person name="Gohl D.M."/>
            <person name="Silverstein K.A.T."/>
            <person name="Koren S."/>
            <person name="Bechman K.B."/>
            <person name="Herman A."/>
            <person name="Abrahante J.E."/>
            <person name="Garbe J."/>
        </authorList>
    </citation>
    <scope>NUCLEOTIDE SEQUENCE</scope>
    <source>
        <strain evidence="1">Duluth1</strain>
        <tissue evidence="1">Whole animal</tissue>
    </source>
</reference>
<protein>
    <submittedName>
        <fullName evidence="1">Uncharacterized protein</fullName>
    </submittedName>
</protein>
<sequence>MKAEPLDSSATITPTMAINFFKRNNLTFNFGNFDFTGGFSFGGSGNDNSDGLGSLKFGDPGQLSLSMAELPGKRS</sequence>
<reference evidence="1" key="1">
    <citation type="journal article" date="2019" name="bioRxiv">
        <title>The Genome of the Zebra Mussel, Dreissena polymorpha: A Resource for Invasive Species Research.</title>
        <authorList>
            <person name="McCartney M.A."/>
            <person name="Auch B."/>
            <person name="Kono T."/>
            <person name="Mallez S."/>
            <person name="Zhang Y."/>
            <person name="Obille A."/>
            <person name="Becker A."/>
            <person name="Abrahante J.E."/>
            <person name="Garbe J."/>
            <person name="Badalamenti J.P."/>
            <person name="Herman A."/>
            <person name="Mangelson H."/>
            <person name="Liachko I."/>
            <person name="Sullivan S."/>
            <person name="Sone E.D."/>
            <person name="Koren S."/>
            <person name="Silverstein K.A.T."/>
            <person name="Beckman K.B."/>
            <person name="Gohl D.M."/>
        </authorList>
    </citation>
    <scope>NUCLEOTIDE SEQUENCE</scope>
    <source>
        <strain evidence="1">Duluth1</strain>
        <tissue evidence="1">Whole animal</tissue>
    </source>
</reference>
<dbReference type="Proteomes" id="UP000828390">
    <property type="component" value="Unassembled WGS sequence"/>
</dbReference>
<evidence type="ECO:0000313" key="1">
    <source>
        <dbReference type="EMBL" id="KAH3690176.1"/>
    </source>
</evidence>
<comment type="caution">
    <text evidence="1">The sequence shown here is derived from an EMBL/GenBank/DDBJ whole genome shotgun (WGS) entry which is preliminary data.</text>
</comment>
<gene>
    <name evidence="1" type="ORF">DPMN_191895</name>
</gene>